<keyword evidence="3" id="KW-0804">Transcription</keyword>
<dbReference type="PANTHER" id="PTHR47504:SF5">
    <property type="entry name" value="RIGHT ORIGIN-BINDING PROTEIN"/>
    <property type="match status" value="1"/>
</dbReference>
<dbReference type="GO" id="GO:0003700">
    <property type="term" value="F:DNA-binding transcription factor activity"/>
    <property type="evidence" value="ECO:0007669"/>
    <property type="project" value="InterPro"/>
</dbReference>
<gene>
    <name evidence="6" type="ORF">CRM76_08885</name>
</gene>
<evidence type="ECO:0000256" key="2">
    <source>
        <dbReference type="ARBA" id="ARBA00023125"/>
    </source>
</evidence>
<evidence type="ECO:0000259" key="5">
    <source>
        <dbReference type="PROSITE" id="PS01124"/>
    </source>
</evidence>
<dbReference type="PRINTS" id="PR00032">
    <property type="entry name" value="HTHARAC"/>
</dbReference>
<dbReference type="PROSITE" id="PS01124">
    <property type="entry name" value="HTH_ARAC_FAMILY_2"/>
    <property type="match status" value="1"/>
</dbReference>
<dbReference type="InterPro" id="IPR018060">
    <property type="entry name" value="HTH_AraC"/>
</dbReference>
<proteinExistence type="predicted"/>
<organism evidence="6 7">
    <name type="scientific">Edwardsiella tarda</name>
    <dbReference type="NCBI Taxonomy" id="636"/>
    <lineage>
        <taxon>Bacteria</taxon>
        <taxon>Pseudomonadati</taxon>
        <taxon>Pseudomonadota</taxon>
        <taxon>Gammaproteobacteria</taxon>
        <taxon>Enterobacterales</taxon>
        <taxon>Hafniaceae</taxon>
        <taxon>Edwardsiella</taxon>
    </lineage>
</organism>
<dbReference type="EMBL" id="PDDV01000013">
    <property type="protein sequence ID" value="PEH72025.1"/>
    <property type="molecule type" value="Genomic_DNA"/>
</dbReference>
<dbReference type="Pfam" id="PF12833">
    <property type="entry name" value="HTH_18"/>
    <property type="match status" value="1"/>
</dbReference>
<keyword evidence="2" id="KW-0238">DNA-binding</keyword>
<reference evidence="7" key="1">
    <citation type="submission" date="2017-09" db="EMBL/GenBank/DDBJ databases">
        <title>FDA dAtabase for Regulatory Grade micrObial Sequences (FDA-ARGOS): Supporting development and validation of Infectious Disease Dx tests.</title>
        <authorList>
            <person name="Goldberg B."/>
            <person name="Campos J."/>
            <person name="Tallon L."/>
            <person name="Sadzewicz L."/>
            <person name="Ott S."/>
            <person name="Zhao X."/>
            <person name="Nagaraj S."/>
            <person name="Vavikolanu K."/>
            <person name="Aluvathingal J."/>
            <person name="Nadendla S."/>
            <person name="Geyer C."/>
            <person name="Sichtig H."/>
        </authorList>
    </citation>
    <scope>NUCLEOTIDE SEQUENCE [LARGE SCALE GENOMIC DNA]</scope>
    <source>
        <strain evidence="7">FDAARGOS_370</strain>
    </source>
</reference>
<dbReference type="STRING" id="636.AAW15_04605"/>
<accession>A0A2A7U0X6</accession>
<evidence type="ECO:0000256" key="1">
    <source>
        <dbReference type="ARBA" id="ARBA00023015"/>
    </source>
</evidence>
<dbReference type="RefSeq" id="WP_005288695.1">
    <property type="nucleotide sequence ID" value="NZ_AP028090.1"/>
</dbReference>
<feature type="domain" description="HTH araC/xylS-type" evidence="5">
    <location>
        <begin position="12"/>
        <end position="110"/>
    </location>
</feature>
<dbReference type="OrthoDB" id="282744at2"/>
<sequence>MTTQGQHQLLVDALIQWIEQNLDKRILIDDIADRAGYSKWYLQRLFKEVTGYNLAAYVRRRRLIRAAAELQRSNKKIMEITLQYGFDSQQTFSRAFKRRYGTSPGSYRQRADAQGGEHLSGPLLAPM</sequence>
<dbReference type="GeneID" id="93124825"/>
<dbReference type="InterPro" id="IPR020449">
    <property type="entry name" value="Tscrpt_reg_AraC-type_HTH"/>
</dbReference>
<dbReference type="SUPFAM" id="SSF46689">
    <property type="entry name" value="Homeodomain-like"/>
    <property type="match status" value="2"/>
</dbReference>
<keyword evidence="1" id="KW-0805">Transcription regulation</keyword>
<feature type="region of interest" description="Disordered" evidence="4">
    <location>
        <begin position="100"/>
        <end position="127"/>
    </location>
</feature>
<comment type="caution">
    <text evidence="6">The sequence shown here is derived from an EMBL/GenBank/DDBJ whole genome shotgun (WGS) entry which is preliminary data.</text>
</comment>
<evidence type="ECO:0000313" key="7">
    <source>
        <dbReference type="Proteomes" id="UP000219788"/>
    </source>
</evidence>
<dbReference type="SMART" id="SM00342">
    <property type="entry name" value="HTH_ARAC"/>
    <property type="match status" value="1"/>
</dbReference>
<dbReference type="AlphaFoldDB" id="A0A2A7U0X6"/>
<dbReference type="Proteomes" id="UP000219788">
    <property type="component" value="Unassembled WGS sequence"/>
</dbReference>
<evidence type="ECO:0000313" key="6">
    <source>
        <dbReference type="EMBL" id="PEH72025.1"/>
    </source>
</evidence>
<dbReference type="Gene3D" id="1.10.10.60">
    <property type="entry name" value="Homeodomain-like"/>
    <property type="match status" value="2"/>
</dbReference>
<dbReference type="PROSITE" id="PS00041">
    <property type="entry name" value="HTH_ARAC_FAMILY_1"/>
    <property type="match status" value="1"/>
</dbReference>
<dbReference type="GO" id="GO:0043565">
    <property type="term" value="F:sequence-specific DNA binding"/>
    <property type="evidence" value="ECO:0007669"/>
    <property type="project" value="InterPro"/>
</dbReference>
<name>A0A2A7U0X6_EDWTA</name>
<dbReference type="PANTHER" id="PTHR47504">
    <property type="entry name" value="RIGHT ORIGIN-BINDING PROTEIN"/>
    <property type="match status" value="1"/>
</dbReference>
<dbReference type="InterPro" id="IPR009057">
    <property type="entry name" value="Homeodomain-like_sf"/>
</dbReference>
<evidence type="ECO:0000256" key="3">
    <source>
        <dbReference type="ARBA" id="ARBA00023163"/>
    </source>
</evidence>
<dbReference type="InterPro" id="IPR050959">
    <property type="entry name" value="MarA-like"/>
</dbReference>
<protein>
    <submittedName>
        <fullName evidence="6">AraC family transcriptional regulator</fullName>
    </submittedName>
</protein>
<evidence type="ECO:0000256" key="4">
    <source>
        <dbReference type="SAM" id="MobiDB-lite"/>
    </source>
</evidence>
<dbReference type="InterPro" id="IPR018062">
    <property type="entry name" value="HTH_AraC-typ_CS"/>
</dbReference>